<dbReference type="RefSeq" id="WP_214352414.1">
    <property type="nucleotide sequence ID" value="NZ_JAHBOH010000002.1"/>
</dbReference>
<organism evidence="1 2">
    <name type="scientific">Cellulomonas fulva</name>
    <dbReference type="NCBI Taxonomy" id="2835530"/>
    <lineage>
        <taxon>Bacteria</taxon>
        <taxon>Bacillati</taxon>
        <taxon>Actinomycetota</taxon>
        <taxon>Actinomycetes</taxon>
        <taxon>Micrococcales</taxon>
        <taxon>Cellulomonadaceae</taxon>
        <taxon>Cellulomonas</taxon>
    </lineage>
</organism>
<name>A0ABS5U241_9CELL</name>
<comment type="caution">
    <text evidence="1">The sequence shown here is derived from an EMBL/GenBank/DDBJ whole genome shotgun (WGS) entry which is preliminary data.</text>
</comment>
<protein>
    <recommendedName>
        <fullName evidence="3">GNAT family N-acetyltransferase</fullName>
    </recommendedName>
</protein>
<keyword evidence="2" id="KW-1185">Reference proteome</keyword>
<evidence type="ECO:0000313" key="1">
    <source>
        <dbReference type="EMBL" id="MBT0995452.1"/>
    </source>
</evidence>
<proteinExistence type="predicted"/>
<accession>A0ABS5U241</accession>
<sequence>MTRPTLGQAVAVFREQAWPNYVAAADRLVAEGAAEWVPDPAVPSVFALVRTGTDAALAVVYAPVVSSVGVVGRKRWDWETSEDFDALVYGQEAGR</sequence>
<evidence type="ECO:0008006" key="3">
    <source>
        <dbReference type="Google" id="ProtNLM"/>
    </source>
</evidence>
<evidence type="ECO:0000313" key="2">
    <source>
        <dbReference type="Proteomes" id="UP000722125"/>
    </source>
</evidence>
<dbReference type="EMBL" id="JAHBOH010000002">
    <property type="protein sequence ID" value="MBT0995452.1"/>
    <property type="molecule type" value="Genomic_DNA"/>
</dbReference>
<reference evidence="1 2" key="1">
    <citation type="submission" date="2021-05" db="EMBL/GenBank/DDBJ databases">
        <title>Description of Cellulomonas sp. DKR-3 sp. nov.</title>
        <authorList>
            <person name="Dahal R.H."/>
            <person name="Chaudhary D.K."/>
        </authorList>
    </citation>
    <scope>NUCLEOTIDE SEQUENCE [LARGE SCALE GENOMIC DNA]</scope>
    <source>
        <strain evidence="1 2">DKR-3</strain>
    </source>
</reference>
<gene>
    <name evidence="1" type="ORF">KIN34_14285</name>
</gene>
<dbReference type="Proteomes" id="UP000722125">
    <property type="component" value="Unassembled WGS sequence"/>
</dbReference>